<reference evidence="1 2" key="1">
    <citation type="submission" date="2023-04" db="EMBL/GenBank/DDBJ databases">
        <title>Ottowia paracancer sp. nov., isolated from human stomach.</title>
        <authorList>
            <person name="Song Y."/>
        </authorList>
    </citation>
    <scope>NUCLEOTIDE SEQUENCE [LARGE SCALE GENOMIC DNA]</scope>
    <source>
        <strain evidence="1 2">10c7w1</strain>
    </source>
</reference>
<proteinExistence type="predicted"/>
<sequence length="172" mass="18940">MPSEAATSLPALPQGSLQGREAFRQAVRDAIAHAAAAPAQFSQLIFCDPDFADWPLGERAVADALQAWALRGHGQLLLLASRYDEVQRLHPLFVQWRRLWSHKIEARACCAAHAADLPGVLWTPAWALRRFSPLHSVCVAGNEADRRTTLRAELDEWLGRSMPAFPASVLGL</sequence>
<dbReference type="Proteomes" id="UP001237156">
    <property type="component" value="Unassembled WGS sequence"/>
</dbReference>
<dbReference type="RefSeq" id="WP_279523858.1">
    <property type="nucleotide sequence ID" value="NZ_JARVII010000005.1"/>
</dbReference>
<keyword evidence="2" id="KW-1185">Reference proteome</keyword>
<organism evidence="1 2">
    <name type="scientific">Ottowia cancrivicina</name>
    <dbReference type="NCBI Taxonomy" id="3040346"/>
    <lineage>
        <taxon>Bacteria</taxon>
        <taxon>Pseudomonadati</taxon>
        <taxon>Pseudomonadota</taxon>
        <taxon>Betaproteobacteria</taxon>
        <taxon>Burkholderiales</taxon>
        <taxon>Comamonadaceae</taxon>
        <taxon>Ottowia</taxon>
    </lineage>
</organism>
<gene>
    <name evidence="1" type="ORF">QB898_03805</name>
</gene>
<protein>
    <submittedName>
        <fullName evidence="1">Uncharacterized protein</fullName>
    </submittedName>
</protein>
<comment type="caution">
    <text evidence="1">The sequence shown here is derived from an EMBL/GenBank/DDBJ whole genome shotgun (WGS) entry which is preliminary data.</text>
</comment>
<evidence type="ECO:0000313" key="2">
    <source>
        <dbReference type="Proteomes" id="UP001237156"/>
    </source>
</evidence>
<dbReference type="EMBL" id="JARVII010000005">
    <property type="protein sequence ID" value="MDG9698852.1"/>
    <property type="molecule type" value="Genomic_DNA"/>
</dbReference>
<dbReference type="AlphaFoldDB" id="A0AAW6RJD4"/>
<name>A0AAW6RJD4_9BURK</name>
<evidence type="ECO:0000313" key="1">
    <source>
        <dbReference type="EMBL" id="MDG9698852.1"/>
    </source>
</evidence>
<accession>A0AAW6RJD4</accession>